<evidence type="ECO:0000313" key="4">
    <source>
        <dbReference type="Proteomes" id="UP000011750"/>
    </source>
</evidence>
<reference evidence="3" key="3">
    <citation type="submission" date="2023-03" db="UniProtKB">
        <authorList>
            <consortium name="EnsemblPlants"/>
        </authorList>
    </citation>
    <scope>IDENTIFICATION</scope>
    <source>
        <strain evidence="3">cv. Chiifu-401-42</strain>
    </source>
</reference>
<name>M4CGD1_BRACM</name>
<keyword evidence="2" id="KW-0732">Signal</keyword>
<dbReference type="Gramene" id="Bra003264.1">
    <property type="protein sequence ID" value="Bra003264.1-P"/>
    <property type="gene ID" value="Bra003264"/>
</dbReference>
<protein>
    <submittedName>
        <fullName evidence="3">Uncharacterized protein</fullName>
    </submittedName>
</protein>
<dbReference type="Proteomes" id="UP000011750">
    <property type="component" value="Chromosome A07"/>
</dbReference>
<dbReference type="STRING" id="51351.M4CGD1"/>
<reference evidence="3 4" key="2">
    <citation type="journal article" date="2018" name="Hortic Res">
        <title>Improved Brassica rapa reference genome by single-molecule sequencing and chromosome conformation capture technologies.</title>
        <authorList>
            <person name="Zhang L."/>
            <person name="Cai X."/>
            <person name="Wu J."/>
            <person name="Liu M."/>
            <person name="Grob S."/>
            <person name="Cheng F."/>
            <person name="Liang J."/>
            <person name="Cai C."/>
            <person name="Liu Z."/>
            <person name="Liu B."/>
            <person name="Wang F."/>
            <person name="Li S."/>
            <person name="Liu F."/>
            <person name="Li X."/>
            <person name="Cheng L."/>
            <person name="Yang W."/>
            <person name="Li M.H."/>
            <person name="Grossniklaus U."/>
            <person name="Zheng H."/>
            <person name="Wang X."/>
        </authorList>
    </citation>
    <scope>NUCLEOTIDE SEQUENCE [LARGE SCALE GENOMIC DNA]</scope>
    <source>
        <strain evidence="3 4">cv. Chiifu-401-42</strain>
    </source>
</reference>
<reference evidence="3 4" key="1">
    <citation type="journal article" date="2011" name="Nat. Genet.">
        <title>The genome of the mesopolyploid crop species Brassica rapa.</title>
        <authorList>
            <consortium name="Brassica rapa Genome Sequencing Project Consortium"/>
            <person name="Wang X."/>
            <person name="Wang H."/>
            <person name="Wang J."/>
            <person name="Sun R."/>
            <person name="Wu J."/>
            <person name="Liu S."/>
            <person name="Bai Y."/>
            <person name="Mun J.H."/>
            <person name="Bancroft I."/>
            <person name="Cheng F."/>
            <person name="Huang S."/>
            <person name="Li X."/>
            <person name="Hua W."/>
            <person name="Wang J."/>
            <person name="Wang X."/>
            <person name="Freeling M."/>
            <person name="Pires J.C."/>
            <person name="Paterson A.H."/>
            <person name="Chalhoub B."/>
            <person name="Wang B."/>
            <person name="Hayward A."/>
            <person name="Sharpe A.G."/>
            <person name="Park B.S."/>
            <person name="Weisshaar B."/>
            <person name="Liu B."/>
            <person name="Li B."/>
            <person name="Liu B."/>
            <person name="Tong C."/>
            <person name="Song C."/>
            <person name="Duran C."/>
            <person name="Peng C."/>
            <person name="Geng C."/>
            <person name="Koh C."/>
            <person name="Lin C."/>
            <person name="Edwards D."/>
            <person name="Mu D."/>
            <person name="Shen D."/>
            <person name="Soumpourou E."/>
            <person name="Li F."/>
            <person name="Fraser F."/>
            <person name="Conant G."/>
            <person name="Lassalle G."/>
            <person name="King G.J."/>
            <person name="Bonnema G."/>
            <person name="Tang H."/>
            <person name="Wang H."/>
            <person name="Belcram H."/>
            <person name="Zhou H."/>
            <person name="Hirakawa H."/>
            <person name="Abe H."/>
            <person name="Guo H."/>
            <person name="Wang H."/>
            <person name="Jin H."/>
            <person name="Parkin I.A."/>
            <person name="Batley J."/>
            <person name="Kim J.S."/>
            <person name="Just J."/>
            <person name="Li J."/>
            <person name="Xu J."/>
            <person name="Deng J."/>
            <person name="Kim J.A."/>
            <person name="Li J."/>
            <person name="Yu J."/>
            <person name="Meng J."/>
            <person name="Wang J."/>
            <person name="Min J."/>
            <person name="Poulain J."/>
            <person name="Wang J."/>
            <person name="Hatakeyama K."/>
            <person name="Wu K."/>
            <person name="Wang L."/>
            <person name="Fang L."/>
            <person name="Trick M."/>
            <person name="Links M.G."/>
            <person name="Zhao M."/>
            <person name="Jin M."/>
            <person name="Ramchiary N."/>
            <person name="Drou N."/>
            <person name="Berkman P.J."/>
            <person name="Cai Q."/>
            <person name="Huang Q."/>
            <person name="Li R."/>
            <person name="Tabata S."/>
            <person name="Cheng S."/>
            <person name="Zhang S."/>
            <person name="Zhang S."/>
            <person name="Huang S."/>
            <person name="Sato S."/>
            <person name="Sun S."/>
            <person name="Kwon S.J."/>
            <person name="Choi S.R."/>
            <person name="Lee T.H."/>
            <person name="Fan W."/>
            <person name="Zhao X."/>
            <person name="Tan X."/>
            <person name="Xu X."/>
            <person name="Wang Y."/>
            <person name="Qiu Y."/>
            <person name="Yin Y."/>
            <person name="Li Y."/>
            <person name="Du Y."/>
            <person name="Liao Y."/>
            <person name="Lim Y."/>
            <person name="Narusaka Y."/>
            <person name="Wang Y."/>
            <person name="Wang Z."/>
            <person name="Li Z."/>
            <person name="Wang Z."/>
            <person name="Xiong Z."/>
            <person name="Zhang Z."/>
        </authorList>
    </citation>
    <scope>NUCLEOTIDE SEQUENCE [LARGE SCALE GENOMIC DNA]</scope>
    <source>
        <strain evidence="3 4">cv. Chiifu-401-42</strain>
    </source>
</reference>
<evidence type="ECO:0000256" key="1">
    <source>
        <dbReference type="SAM" id="Coils"/>
    </source>
</evidence>
<feature type="coiled-coil region" evidence="1">
    <location>
        <begin position="112"/>
        <end position="139"/>
    </location>
</feature>
<accession>M4CGD1</accession>
<dbReference type="HOGENOM" id="CLU_1613154_0_0_1"/>
<dbReference type="InParanoid" id="M4CGD1"/>
<feature type="chain" id="PRO_5004049624" evidence="2">
    <location>
        <begin position="17"/>
        <end position="165"/>
    </location>
</feature>
<evidence type="ECO:0000256" key="2">
    <source>
        <dbReference type="SAM" id="SignalP"/>
    </source>
</evidence>
<feature type="signal peptide" evidence="2">
    <location>
        <begin position="1"/>
        <end position="16"/>
    </location>
</feature>
<evidence type="ECO:0000313" key="3">
    <source>
        <dbReference type="EnsemblPlants" id="Bra003264.1-P"/>
    </source>
</evidence>
<dbReference type="AlphaFoldDB" id="M4CGD1"/>
<sequence>MTWLGPLLLLFGSSGPRFLRIPLNATVSQAVSNGHWNLPPARWDIAETLHVILSTTRVPSDANDMAGSNSSTLLTSSKSLDMVKIKIMIYGKPVSRVGSAFAEDDGDEVRKTAELEHKIKDMSTKKEELESVKEKIREHFKTDMQSEKIESVLEIVLESREAVCI</sequence>
<keyword evidence="1" id="KW-0175">Coiled coil</keyword>
<organism evidence="3 4">
    <name type="scientific">Brassica campestris</name>
    <name type="common">Field mustard</name>
    <dbReference type="NCBI Taxonomy" id="3711"/>
    <lineage>
        <taxon>Eukaryota</taxon>
        <taxon>Viridiplantae</taxon>
        <taxon>Streptophyta</taxon>
        <taxon>Embryophyta</taxon>
        <taxon>Tracheophyta</taxon>
        <taxon>Spermatophyta</taxon>
        <taxon>Magnoliopsida</taxon>
        <taxon>eudicotyledons</taxon>
        <taxon>Gunneridae</taxon>
        <taxon>Pentapetalae</taxon>
        <taxon>rosids</taxon>
        <taxon>malvids</taxon>
        <taxon>Brassicales</taxon>
        <taxon>Brassicaceae</taxon>
        <taxon>Brassiceae</taxon>
        <taxon>Brassica</taxon>
    </lineage>
</organism>
<keyword evidence="4" id="KW-1185">Reference proteome</keyword>
<proteinExistence type="predicted"/>
<dbReference type="EnsemblPlants" id="Bra003264.1">
    <property type="protein sequence ID" value="Bra003264.1-P"/>
    <property type="gene ID" value="Bra003264"/>
</dbReference>